<keyword evidence="5" id="KW-0862">Zinc</keyword>
<dbReference type="SMART" id="SM00757">
    <property type="entry name" value="CRA"/>
    <property type="match status" value="1"/>
</dbReference>
<dbReference type="Proteomes" id="UP000319731">
    <property type="component" value="Unassembled WGS sequence"/>
</dbReference>
<feature type="zinc finger region" description="RING-Gid-type" evidence="9">
    <location>
        <begin position="338"/>
        <end position="382"/>
    </location>
</feature>
<keyword evidence="3" id="KW-0479">Metal-binding</keyword>
<comment type="similarity">
    <text evidence="6">Belongs to the RMD5/GID2 family.</text>
</comment>
<dbReference type="PROSITE" id="PS51867">
    <property type="entry name" value="ZF_RING_GID"/>
    <property type="match status" value="1"/>
</dbReference>
<evidence type="ECO:0000313" key="13">
    <source>
        <dbReference type="Proteomes" id="UP000319731"/>
    </source>
</evidence>
<dbReference type="AlphaFoldDB" id="A0A507C0L4"/>
<dbReference type="OrthoDB" id="1933281at2759"/>
<dbReference type="GO" id="GO:0005737">
    <property type="term" value="C:cytoplasm"/>
    <property type="evidence" value="ECO:0007669"/>
    <property type="project" value="UniProtKB-SubCell"/>
</dbReference>
<dbReference type="InterPro" id="IPR013083">
    <property type="entry name" value="Znf_RING/FYVE/PHD"/>
</dbReference>
<sequence>MDSASREYEKVLKRQKTCTDTTLEGIESLLEAVKTARNRISQGDPTIVSSCTTAIASKFKSMSSQILESHKELHSSTSKYNKILDKRFKTDLDTIWDYPNAFDDKEAVLNNTLHGHFVREGRFELASVFADEAGVMVSEALQDQFAEMFDIREELRSGRLSKAVVWAQKHRKELEKQGSSLEFQLHRLQFIQYLTGGGLENVAAGITKDQKPVQRALLYSKHAFGPFAQQYMKEIQRLLGSVLFATRLPKSPYADFLSPNLWVDAHTAFTRSFCALLGLSSDSPLYVSVTVGASALPTIAKMTTILKERSGLEWSSSGELPVEVPLLDTQKFHSVFACPVSKEQATEENYPMMMACGHVVNKDSLNRLCKGNQSARFKCPYCPNESTALQAQRIYF</sequence>
<dbReference type="InterPro" id="IPR027370">
    <property type="entry name" value="Znf-RING_euk"/>
</dbReference>
<dbReference type="InterPro" id="IPR006595">
    <property type="entry name" value="CTLH_C"/>
</dbReference>
<feature type="domain" description="CTLH" evidence="10">
    <location>
        <begin position="144"/>
        <end position="201"/>
    </location>
</feature>
<dbReference type="GO" id="GO:0061630">
    <property type="term" value="F:ubiquitin protein ligase activity"/>
    <property type="evidence" value="ECO:0007669"/>
    <property type="project" value="InterPro"/>
</dbReference>
<dbReference type="InterPro" id="IPR024964">
    <property type="entry name" value="CTLH/CRA"/>
</dbReference>
<keyword evidence="2" id="KW-0963">Cytoplasm</keyword>
<evidence type="ECO:0000256" key="5">
    <source>
        <dbReference type="ARBA" id="ARBA00022833"/>
    </source>
</evidence>
<dbReference type="InterPro" id="IPR037683">
    <property type="entry name" value="Rmd5_dRing"/>
</dbReference>
<dbReference type="GeneID" id="42006721"/>
<dbReference type="CDD" id="cd16652">
    <property type="entry name" value="dRING_Rmd5p-like"/>
    <property type="match status" value="1"/>
</dbReference>
<evidence type="ECO:0000256" key="6">
    <source>
        <dbReference type="ARBA" id="ARBA00061136"/>
    </source>
</evidence>
<proteinExistence type="inferred from homology"/>
<evidence type="ECO:0000256" key="3">
    <source>
        <dbReference type="ARBA" id="ARBA00022723"/>
    </source>
</evidence>
<dbReference type="InterPro" id="IPR044063">
    <property type="entry name" value="ZF_RING_GID"/>
</dbReference>
<evidence type="ECO:0000259" key="11">
    <source>
        <dbReference type="PROSITE" id="PS51867"/>
    </source>
</evidence>
<evidence type="ECO:0000256" key="4">
    <source>
        <dbReference type="ARBA" id="ARBA00022771"/>
    </source>
</evidence>
<dbReference type="STRING" id="1806994.A0A507C0L4"/>
<evidence type="ECO:0000259" key="10">
    <source>
        <dbReference type="PROSITE" id="PS50897"/>
    </source>
</evidence>
<dbReference type="RefSeq" id="XP_031022590.1">
    <property type="nucleotide sequence ID" value="XM_031171424.1"/>
</dbReference>
<keyword evidence="4 9" id="KW-0863">Zinc-finger</keyword>
<comment type="caution">
    <text evidence="12">The sequence shown here is derived from an EMBL/GenBank/DDBJ whole genome shotgun (WGS) entry which is preliminary data.</text>
</comment>
<evidence type="ECO:0000256" key="1">
    <source>
        <dbReference type="ARBA" id="ARBA00004496"/>
    </source>
</evidence>
<accession>A0A507C0L4</accession>
<dbReference type="SUPFAM" id="SSF57850">
    <property type="entry name" value="RING/U-box"/>
    <property type="match status" value="1"/>
</dbReference>
<dbReference type="Pfam" id="PF10607">
    <property type="entry name" value="CTLH"/>
    <property type="match status" value="1"/>
</dbReference>
<dbReference type="Pfam" id="PF13445">
    <property type="entry name" value="zf-RING_UBOX"/>
    <property type="match status" value="1"/>
</dbReference>
<evidence type="ECO:0000256" key="2">
    <source>
        <dbReference type="ARBA" id="ARBA00022490"/>
    </source>
</evidence>
<protein>
    <recommendedName>
        <fullName evidence="8">GID complex catalytic subunit 2</fullName>
    </recommendedName>
    <alternativeName>
        <fullName evidence="7">Glucose-induced degradation protein 2</fullName>
    </alternativeName>
</protein>
<gene>
    <name evidence="12" type="ORF">SmJEL517_g05498</name>
</gene>
<dbReference type="FunFam" id="3.30.40.10:FF:000143">
    <property type="entry name" value="Regulator of gluconeogenesis Rmd5"/>
    <property type="match status" value="1"/>
</dbReference>
<evidence type="ECO:0000256" key="7">
    <source>
        <dbReference type="ARBA" id="ARBA00075398"/>
    </source>
</evidence>
<reference evidence="12 13" key="1">
    <citation type="journal article" date="2019" name="Sci. Rep.">
        <title>Comparative genomics of chytrid fungi reveal insights into the obligate biotrophic and pathogenic lifestyle of Synchytrium endobioticum.</title>
        <authorList>
            <person name="van de Vossenberg B.T.L.H."/>
            <person name="Warris S."/>
            <person name="Nguyen H.D.T."/>
            <person name="van Gent-Pelzer M.P.E."/>
            <person name="Joly D.L."/>
            <person name="van de Geest H.C."/>
            <person name="Bonants P.J.M."/>
            <person name="Smith D.S."/>
            <person name="Levesque C.A."/>
            <person name="van der Lee T.A.J."/>
        </authorList>
    </citation>
    <scope>NUCLEOTIDE SEQUENCE [LARGE SCALE GENOMIC DNA]</scope>
    <source>
        <strain evidence="12 13">JEL517</strain>
    </source>
</reference>
<dbReference type="GO" id="GO:0008270">
    <property type="term" value="F:zinc ion binding"/>
    <property type="evidence" value="ECO:0007669"/>
    <property type="project" value="UniProtKB-KW"/>
</dbReference>
<name>A0A507C0L4_9FUNG</name>
<organism evidence="12 13">
    <name type="scientific">Synchytrium microbalum</name>
    <dbReference type="NCBI Taxonomy" id="1806994"/>
    <lineage>
        <taxon>Eukaryota</taxon>
        <taxon>Fungi</taxon>
        <taxon>Fungi incertae sedis</taxon>
        <taxon>Chytridiomycota</taxon>
        <taxon>Chytridiomycota incertae sedis</taxon>
        <taxon>Chytridiomycetes</taxon>
        <taxon>Synchytriales</taxon>
        <taxon>Synchytriaceae</taxon>
        <taxon>Synchytrium</taxon>
    </lineage>
</organism>
<evidence type="ECO:0000256" key="8">
    <source>
        <dbReference type="ARBA" id="ARBA00080744"/>
    </source>
</evidence>
<dbReference type="Gene3D" id="3.30.40.10">
    <property type="entry name" value="Zinc/RING finger domain, C3HC4 (zinc finger)"/>
    <property type="match status" value="1"/>
</dbReference>
<comment type="subcellular location">
    <subcellularLocation>
        <location evidence="1">Cytoplasm</location>
    </subcellularLocation>
</comment>
<dbReference type="GO" id="GO:0043161">
    <property type="term" value="P:proteasome-mediated ubiquitin-dependent protein catabolic process"/>
    <property type="evidence" value="ECO:0007669"/>
    <property type="project" value="InterPro"/>
</dbReference>
<evidence type="ECO:0000256" key="9">
    <source>
        <dbReference type="PROSITE-ProRule" id="PRU01215"/>
    </source>
</evidence>
<dbReference type="EMBL" id="QEAO01000051">
    <property type="protein sequence ID" value="TPX31073.1"/>
    <property type="molecule type" value="Genomic_DNA"/>
</dbReference>
<dbReference type="PANTHER" id="PTHR12170:SF3">
    <property type="entry name" value="GH10162P"/>
    <property type="match status" value="1"/>
</dbReference>
<dbReference type="InterPro" id="IPR045098">
    <property type="entry name" value="Fyv10_fam"/>
</dbReference>
<evidence type="ECO:0000313" key="12">
    <source>
        <dbReference type="EMBL" id="TPX31073.1"/>
    </source>
</evidence>
<dbReference type="PANTHER" id="PTHR12170">
    <property type="entry name" value="MACROPHAGE ERYTHROBLAST ATTACHER-RELATED"/>
    <property type="match status" value="1"/>
</dbReference>
<dbReference type="PROSITE" id="PS50897">
    <property type="entry name" value="CTLH"/>
    <property type="match status" value="1"/>
</dbReference>
<dbReference type="GO" id="GO:0005634">
    <property type="term" value="C:nucleus"/>
    <property type="evidence" value="ECO:0007669"/>
    <property type="project" value="TreeGrafter"/>
</dbReference>
<feature type="domain" description="RING-Gid-type" evidence="11">
    <location>
        <begin position="338"/>
        <end position="382"/>
    </location>
</feature>
<dbReference type="SMART" id="SM00668">
    <property type="entry name" value="CTLH"/>
    <property type="match status" value="1"/>
</dbReference>
<dbReference type="GO" id="GO:0034657">
    <property type="term" value="C:GID complex"/>
    <property type="evidence" value="ECO:0007669"/>
    <property type="project" value="TreeGrafter"/>
</dbReference>
<dbReference type="InterPro" id="IPR013144">
    <property type="entry name" value="CRA_dom"/>
</dbReference>
<keyword evidence="13" id="KW-1185">Reference proteome</keyword>